<organism evidence="2 3">
    <name type="scientific">Lithocarpus litseifolius</name>
    <dbReference type="NCBI Taxonomy" id="425828"/>
    <lineage>
        <taxon>Eukaryota</taxon>
        <taxon>Viridiplantae</taxon>
        <taxon>Streptophyta</taxon>
        <taxon>Embryophyta</taxon>
        <taxon>Tracheophyta</taxon>
        <taxon>Spermatophyta</taxon>
        <taxon>Magnoliopsida</taxon>
        <taxon>eudicotyledons</taxon>
        <taxon>Gunneridae</taxon>
        <taxon>Pentapetalae</taxon>
        <taxon>rosids</taxon>
        <taxon>fabids</taxon>
        <taxon>Fagales</taxon>
        <taxon>Fagaceae</taxon>
        <taxon>Lithocarpus</taxon>
    </lineage>
</organism>
<protein>
    <submittedName>
        <fullName evidence="2">Uncharacterized protein</fullName>
    </submittedName>
</protein>
<feature type="region of interest" description="Disordered" evidence="1">
    <location>
        <begin position="18"/>
        <end position="37"/>
    </location>
</feature>
<keyword evidence="3" id="KW-1185">Reference proteome</keyword>
<feature type="compositionally biased region" description="Basic and acidic residues" evidence="1">
    <location>
        <begin position="18"/>
        <end position="28"/>
    </location>
</feature>
<accession>A0AAW2E4I8</accession>
<reference evidence="2 3" key="1">
    <citation type="submission" date="2024-01" db="EMBL/GenBank/DDBJ databases">
        <title>A telomere-to-telomere, gap-free genome of sweet tea (Lithocarpus litseifolius).</title>
        <authorList>
            <person name="Zhou J."/>
        </authorList>
    </citation>
    <scope>NUCLEOTIDE SEQUENCE [LARGE SCALE GENOMIC DNA]</scope>
    <source>
        <strain evidence="2">Zhou-2022a</strain>
        <tissue evidence="2">Leaf</tissue>
    </source>
</reference>
<dbReference type="Proteomes" id="UP001459277">
    <property type="component" value="Unassembled WGS sequence"/>
</dbReference>
<evidence type="ECO:0000313" key="2">
    <source>
        <dbReference type="EMBL" id="KAL0016036.1"/>
    </source>
</evidence>
<dbReference type="AlphaFoldDB" id="A0AAW2E4I8"/>
<name>A0AAW2E4I8_9ROSI</name>
<proteinExistence type="predicted"/>
<evidence type="ECO:0000313" key="3">
    <source>
        <dbReference type="Proteomes" id="UP001459277"/>
    </source>
</evidence>
<sequence>MEVILTSQSLICKHQEAFQENQEQEHNSRQHPPQPFTNQDWQIIIKVAAYRNRKSKRRDYAFEAINLDGSTLFTRGASCGRKPHYLAIQDAFF</sequence>
<dbReference type="EMBL" id="JAZDWU010000001">
    <property type="protein sequence ID" value="KAL0016036.1"/>
    <property type="molecule type" value="Genomic_DNA"/>
</dbReference>
<comment type="caution">
    <text evidence="2">The sequence shown here is derived from an EMBL/GenBank/DDBJ whole genome shotgun (WGS) entry which is preliminary data.</text>
</comment>
<gene>
    <name evidence="2" type="ORF">SO802_003105</name>
</gene>
<evidence type="ECO:0000256" key="1">
    <source>
        <dbReference type="SAM" id="MobiDB-lite"/>
    </source>
</evidence>